<evidence type="ECO:0000313" key="2">
    <source>
        <dbReference type="EMBL" id="MBB5076508.1"/>
    </source>
</evidence>
<accession>A0A7W8EEK9</accession>
<keyword evidence="1" id="KW-0472">Membrane</keyword>
<reference evidence="2 3" key="1">
    <citation type="submission" date="2020-08" db="EMBL/GenBank/DDBJ databases">
        <title>Genomic Encyclopedia of Type Strains, Phase IV (KMG-IV): sequencing the most valuable type-strain genomes for metagenomic binning, comparative biology and taxonomic classification.</title>
        <authorList>
            <person name="Goeker M."/>
        </authorList>
    </citation>
    <scope>NUCLEOTIDE SEQUENCE [LARGE SCALE GENOMIC DNA]</scope>
    <source>
        <strain evidence="2 3">DSM 45385</strain>
    </source>
</reference>
<proteinExistence type="predicted"/>
<dbReference type="Proteomes" id="UP000568380">
    <property type="component" value="Unassembled WGS sequence"/>
</dbReference>
<keyword evidence="3" id="KW-1185">Reference proteome</keyword>
<evidence type="ECO:0000256" key="1">
    <source>
        <dbReference type="SAM" id="Phobius"/>
    </source>
</evidence>
<feature type="transmembrane region" description="Helical" evidence="1">
    <location>
        <begin position="44"/>
        <end position="65"/>
    </location>
</feature>
<evidence type="ECO:0000313" key="3">
    <source>
        <dbReference type="Proteomes" id="UP000568380"/>
    </source>
</evidence>
<dbReference type="AlphaFoldDB" id="A0A7W8EEK9"/>
<name>A0A7W8EEK9_9ACTN</name>
<gene>
    <name evidence="2" type="ORF">HNR40_001972</name>
</gene>
<organism evidence="2 3">
    <name type="scientific">Nonomuraea endophytica</name>
    <dbReference type="NCBI Taxonomy" id="714136"/>
    <lineage>
        <taxon>Bacteria</taxon>
        <taxon>Bacillati</taxon>
        <taxon>Actinomycetota</taxon>
        <taxon>Actinomycetes</taxon>
        <taxon>Streptosporangiales</taxon>
        <taxon>Streptosporangiaceae</taxon>
        <taxon>Nonomuraea</taxon>
    </lineage>
</organism>
<comment type="caution">
    <text evidence="2">The sequence shown here is derived from an EMBL/GenBank/DDBJ whole genome shotgun (WGS) entry which is preliminary data.</text>
</comment>
<keyword evidence="1" id="KW-1133">Transmembrane helix</keyword>
<dbReference type="RefSeq" id="WP_184959958.1">
    <property type="nucleotide sequence ID" value="NZ_JACHIN010000002.1"/>
</dbReference>
<dbReference type="NCBIfam" id="NF038083">
    <property type="entry name" value="CU044_5270_fam"/>
    <property type="match status" value="1"/>
</dbReference>
<dbReference type="InterPro" id="IPR047789">
    <property type="entry name" value="CU044_5270-like"/>
</dbReference>
<keyword evidence="1" id="KW-0812">Transmembrane</keyword>
<sequence>MKKFQVIDEVMPDVPPADPARTMAVRARMLGGARRRGLPAWSKVALAAAAVGVVLAGGFVVAPMLGDRQVETAALAPDPAQVIGTAADRLAARPPGEGAWWRRDLLRLSQTRTAAGYTVEHRIEEVLWVNREGRRHTDRGQVTTKPLTPADEQAWKDDGSPALCRGSDGCQIGRTYFIPLDLTPVTSLPTEAGALKAEMLKRFPGDGADSEEGWLWGSAKWMLLDAESTPGTRAALYRLLAGLPGVLVADGVTDAEGRAGVALQYGEQRIIIDRDTGELLAVQDEMTSYVVKRLGWTDETPPQD</sequence>
<dbReference type="EMBL" id="JACHIN010000002">
    <property type="protein sequence ID" value="MBB5076508.1"/>
    <property type="molecule type" value="Genomic_DNA"/>
</dbReference>
<protein>
    <submittedName>
        <fullName evidence="2">Uncharacterized protein</fullName>
    </submittedName>
</protein>